<protein>
    <submittedName>
        <fullName evidence="3">Oxidoreductase</fullName>
    </submittedName>
</protein>
<comment type="similarity">
    <text evidence="1">Belongs to the short-chain dehydrogenases/reductases (SDR) family.</text>
</comment>
<dbReference type="Pfam" id="PF00106">
    <property type="entry name" value="adh_short"/>
    <property type="match status" value="1"/>
</dbReference>
<keyword evidence="2" id="KW-0560">Oxidoreductase</keyword>
<name>A0A226I118_9FLAO</name>
<evidence type="ECO:0000256" key="2">
    <source>
        <dbReference type="ARBA" id="ARBA00023002"/>
    </source>
</evidence>
<comment type="caution">
    <text evidence="3">The sequence shown here is derived from an EMBL/GenBank/DDBJ whole genome shotgun (WGS) entry which is preliminary data.</text>
</comment>
<dbReference type="PRINTS" id="PR00081">
    <property type="entry name" value="GDHRDH"/>
</dbReference>
<dbReference type="Gene3D" id="3.40.50.720">
    <property type="entry name" value="NAD(P)-binding Rossmann-like Domain"/>
    <property type="match status" value="1"/>
</dbReference>
<dbReference type="Proteomes" id="UP000198336">
    <property type="component" value="Unassembled WGS sequence"/>
</dbReference>
<proteinExistence type="inferred from homology"/>
<dbReference type="AlphaFoldDB" id="A0A226I118"/>
<dbReference type="InterPro" id="IPR002347">
    <property type="entry name" value="SDR_fam"/>
</dbReference>
<dbReference type="PANTHER" id="PTHR44196:SF1">
    <property type="entry name" value="DEHYDROGENASE_REDUCTASE SDR FAMILY MEMBER 7B"/>
    <property type="match status" value="1"/>
</dbReference>
<accession>A0A226I118</accession>
<dbReference type="PANTHER" id="PTHR44196">
    <property type="entry name" value="DEHYDROGENASE/REDUCTASE SDR FAMILY MEMBER 7B"/>
    <property type="match status" value="1"/>
</dbReference>
<evidence type="ECO:0000313" key="3">
    <source>
        <dbReference type="EMBL" id="OXB00348.1"/>
    </source>
</evidence>
<dbReference type="SUPFAM" id="SSF51735">
    <property type="entry name" value="NAD(P)-binding Rossmann-fold domains"/>
    <property type="match status" value="1"/>
</dbReference>
<evidence type="ECO:0000256" key="1">
    <source>
        <dbReference type="ARBA" id="ARBA00006484"/>
    </source>
</evidence>
<dbReference type="GO" id="GO:0016491">
    <property type="term" value="F:oxidoreductase activity"/>
    <property type="evidence" value="ECO:0007669"/>
    <property type="project" value="UniProtKB-KW"/>
</dbReference>
<evidence type="ECO:0000313" key="4">
    <source>
        <dbReference type="Proteomes" id="UP000198336"/>
    </source>
</evidence>
<sequence>MKITNSTIVITGGSSGIGFEMCKQFLKQGNTVITCSRSVEKLKEAQKILPDLIIYPCNITNEHECEVFAKWVEISYPQMNILINNAAIVHRTAFIEDDLILQKMDDEVSTNFEAPVRLIKLLYPVLIKNKNSKVINITTGLVYVPRGAYTFYNAVKSALHSFTQVLRYQLKNESIQIVEVLFPVVNTPWHNGNPPKIAISSEKAVAEMLKGLAKNKLEIRISKVKLLYLLFRVAPHFAFKKINSLN</sequence>
<organism evidence="3 4">
    <name type="scientific">Flavobacterium oncorhynchi</name>
    <dbReference type="NCBI Taxonomy" id="728056"/>
    <lineage>
        <taxon>Bacteria</taxon>
        <taxon>Pseudomonadati</taxon>
        <taxon>Bacteroidota</taxon>
        <taxon>Flavobacteriia</taxon>
        <taxon>Flavobacteriales</taxon>
        <taxon>Flavobacteriaceae</taxon>
        <taxon>Flavobacterium</taxon>
    </lineage>
</organism>
<gene>
    <name evidence="3" type="ORF">B0A75_08505</name>
</gene>
<reference evidence="3 4" key="1">
    <citation type="submission" date="2016-11" db="EMBL/GenBank/DDBJ databases">
        <title>Whole genomes of Flavobacteriaceae.</title>
        <authorList>
            <person name="Stine C."/>
            <person name="Li C."/>
            <person name="Tadesse D."/>
        </authorList>
    </citation>
    <scope>NUCLEOTIDE SEQUENCE [LARGE SCALE GENOMIC DNA]</scope>
    <source>
        <strain evidence="3 4">CCUG 59446</strain>
    </source>
</reference>
<dbReference type="GO" id="GO:0016020">
    <property type="term" value="C:membrane"/>
    <property type="evidence" value="ECO:0007669"/>
    <property type="project" value="TreeGrafter"/>
</dbReference>
<dbReference type="RefSeq" id="WP_089053865.1">
    <property type="nucleotide sequence ID" value="NZ_MUHA01000010.1"/>
</dbReference>
<dbReference type="InterPro" id="IPR036291">
    <property type="entry name" value="NAD(P)-bd_dom_sf"/>
</dbReference>
<keyword evidence="4" id="KW-1185">Reference proteome</keyword>
<dbReference type="EMBL" id="MUHA01000010">
    <property type="protein sequence ID" value="OXB00348.1"/>
    <property type="molecule type" value="Genomic_DNA"/>
</dbReference>